<sequence length="204" mass="22010">MAPAGLGAAAAVVKRDKGNRHRRQERQGKQSEGVRRENGRAMGGCDAKRERSAPPCCHRRALPSSTASSPLSSRRCYRASLVRVDRVVPAGHLLAVALRVVVAELHHHRHHRCLCHPVAATVTSLHRTRGFGRALVGGRPPPQVLLLLVVLVLVSFLYYACSGGGGGDEVMVFLVVVLVVVAVSRPHDKARGITFFSRSIACEP</sequence>
<evidence type="ECO:0000313" key="4">
    <source>
        <dbReference type="Proteomes" id="UP001341840"/>
    </source>
</evidence>
<feature type="transmembrane region" description="Helical" evidence="2">
    <location>
        <begin position="143"/>
        <end position="160"/>
    </location>
</feature>
<evidence type="ECO:0000256" key="2">
    <source>
        <dbReference type="SAM" id="Phobius"/>
    </source>
</evidence>
<gene>
    <name evidence="3" type="ORF">PIB30_026396</name>
</gene>
<keyword evidence="4" id="KW-1185">Reference proteome</keyword>
<proteinExistence type="predicted"/>
<feature type="compositionally biased region" description="Basic and acidic residues" evidence="1">
    <location>
        <begin position="25"/>
        <end position="39"/>
    </location>
</feature>
<name>A0ABU6RAN6_9FABA</name>
<protein>
    <submittedName>
        <fullName evidence="3">Uncharacterized protein</fullName>
    </submittedName>
</protein>
<feature type="compositionally biased region" description="Low complexity" evidence="1">
    <location>
        <begin position="1"/>
        <end position="11"/>
    </location>
</feature>
<accession>A0ABU6RAN6</accession>
<dbReference type="Proteomes" id="UP001341840">
    <property type="component" value="Unassembled WGS sequence"/>
</dbReference>
<feature type="transmembrane region" description="Helical" evidence="2">
    <location>
        <begin position="166"/>
        <end position="183"/>
    </location>
</feature>
<keyword evidence="2" id="KW-0812">Transmembrane</keyword>
<keyword evidence="2" id="KW-1133">Transmembrane helix</keyword>
<evidence type="ECO:0000256" key="1">
    <source>
        <dbReference type="SAM" id="MobiDB-lite"/>
    </source>
</evidence>
<evidence type="ECO:0000313" key="3">
    <source>
        <dbReference type="EMBL" id="MED6121055.1"/>
    </source>
</evidence>
<comment type="caution">
    <text evidence="3">The sequence shown here is derived from an EMBL/GenBank/DDBJ whole genome shotgun (WGS) entry which is preliminary data.</text>
</comment>
<reference evidence="3 4" key="1">
    <citation type="journal article" date="2023" name="Plants (Basel)">
        <title>Bridging the Gap: Combining Genomics and Transcriptomics Approaches to Understand Stylosanthes scabra, an Orphan Legume from the Brazilian Caatinga.</title>
        <authorList>
            <person name="Ferreira-Neto J.R.C."/>
            <person name="da Silva M.D."/>
            <person name="Binneck E."/>
            <person name="de Melo N.F."/>
            <person name="da Silva R.H."/>
            <person name="de Melo A.L.T.M."/>
            <person name="Pandolfi V."/>
            <person name="Bustamante F.O."/>
            <person name="Brasileiro-Vidal A.C."/>
            <person name="Benko-Iseppon A.M."/>
        </authorList>
    </citation>
    <scope>NUCLEOTIDE SEQUENCE [LARGE SCALE GENOMIC DNA]</scope>
    <source>
        <tissue evidence="3">Leaves</tissue>
    </source>
</reference>
<dbReference type="EMBL" id="JASCZI010030307">
    <property type="protein sequence ID" value="MED6121055.1"/>
    <property type="molecule type" value="Genomic_DNA"/>
</dbReference>
<keyword evidence="2" id="KW-0472">Membrane</keyword>
<organism evidence="3 4">
    <name type="scientific">Stylosanthes scabra</name>
    <dbReference type="NCBI Taxonomy" id="79078"/>
    <lineage>
        <taxon>Eukaryota</taxon>
        <taxon>Viridiplantae</taxon>
        <taxon>Streptophyta</taxon>
        <taxon>Embryophyta</taxon>
        <taxon>Tracheophyta</taxon>
        <taxon>Spermatophyta</taxon>
        <taxon>Magnoliopsida</taxon>
        <taxon>eudicotyledons</taxon>
        <taxon>Gunneridae</taxon>
        <taxon>Pentapetalae</taxon>
        <taxon>rosids</taxon>
        <taxon>fabids</taxon>
        <taxon>Fabales</taxon>
        <taxon>Fabaceae</taxon>
        <taxon>Papilionoideae</taxon>
        <taxon>50 kb inversion clade</taxon>
        <taxon>dalbergioids sensu lato</taxon>
        <taxon>Dalbergieae</taxon>
        <taxon>Pterocarpus clade</taxon>
        <taxon>Stylosanthes</taxon>
    </lineage>
</organism>
<feature type="region of interest" description="Disordered" evidence="1">
    <location>
        <begin position="1"/>
        <end position="70"/>
    </location>
</feature>